<sequence>MEELRLRYNEEKASFQIANFLSRHLLPETVFLCIGTDRFITDSLGPIVGNLISGSLPPIYYVYGTLKNPVHAINLEENLRYIKKKHPYSKIIAVDASLGEEENIGKISIKKSPIHPGKGVGKILPPVGDLSIVGIVDSFHAKDLNSIRLGFIYEIAETIANGILIASYSKSLSF</sequence>
<reference evidence="1 2" key="2">
    <citation type="journal article" date="2015" name="BMC Genomics">
        <title>Analysis of three genomes within the thermophilic bacterial species Caldanaerobacter subterraneus with a focus on carbon monoxide dehydrogenase evolution and hydrolase diversity.</title>
        <authorList>
            <person name="Sant'Anna F.H."/>
            <person name="Lebedinsky A.V."/>
            <person name="Sokolova T.G."/>
            <person name="Robb F.T."/>
            <person name="Gonzalez J.M."/>
        </authorList>
    </citation>
    <scope>NUCLEOTIDE SEQUENCE [LARGE SCALE GENOMIC DNA]</scope>
    <source>
        <strain evidence="1 2">DSM 12653</strain>
    </source>
</reference>
<protein>
    <recommendedName>
        <fullName evidence="3">Sporulation protein YyaC</fullName>
    </recommendedName>
</protein>
<comment type="caution">
    <text evidence="1">The sequence shown here is derived from an EMBL/GenBank/DDBJ whole genome shotgun (WGS) entry which is preliminary data.</text>
</comment>
<proteinExistence type="predicted"/>
<dbReference type="Proteomes" id="UP000010146">
    <property type="component" value="Unassembled WGS sequence"/>
</dbReference>
<evidence type="ECO:0008006" key="3">
    <source>
        <dbReference type="Google" id="ProtNLM"/>
    </source>
</evidence>
<dbReference type="InterPro" id="IPR023430">
    <property type="entry name" value="Pept_HybD-like_dom_sf"/>
</dbReference>
<evidence type="ECO:0000313" key="2">
    <source>
        <dbReference type="Proteomes" id="UP000010146"/>
    </source>
</evidence>
<dbReference type="SUPFAM" id="SSF53163">
    <property type="entry name" value="HybD-like"/>
    <property type="match status" value="1"/>
</dbReference>
<accession>A0A0F5PRF5</accession>
<dbReference type="InterPro" id="IPR009665">
    <property type="entry name" value="YyaC"/>
</dbReference>
<dbReference type="RefSeq" id="WP_011024915.1">
    <property type="nucleotide sequence ID" value="NZ_ABXP02000034.1"/>
</dbReference>
<name>A0A0F5PRF5_9THEO</name>
<reference evidence="2" key="3">
    <citation type="submission" date="2015-02" db="EMBL/GenBank/DDBJ databases">
        <title>Genome analysis of three genomes within the thermophilic hydrogenogenic bacterial species Caldanaerobacter subterraneus.</title>
        <authorList>
            <person name="Sant'Anna F.H."/>
            <person name="Lebedinsky A."/>
            <person name="Sokolova T."/>
            <person name="Robb F.T."/>
            <person name="Gonzalez J.M."/>
        </authorList>
    </citation>
    <scope>NUCLEOTIDE SEQUENCE [LARGE SCALE GENOMIC DNA]</scope>
    <source>
        <strain evidence="2">DSM 12653</strain>
    </source>
</reference>
<reference evidence="1 2" key="1">
    <citation type="submission" date="2008-07" db="EMBL/GenBank/DDBJ databases">
        <authorList>
            <person name="Gonzalez J."/>
            <person name="Sokolova T."/>
            <person name="Ferriera S."/>
            <person name="Johnson J."/>
            <person name="Kravitz S."/>
            <person name="Beeson K."/>
            <person name="Sutton G."/>
            <person name="Rogers Y.-H."/>
            <person name="Friedman R."/>
            <person name="Frazier M."/>
            <person name="Venter J.C."/>
        </authorList>
    </citation>
    <scope>NUCLEOTIDE SEQUENCE [LARGE SCALE GENOMIC DNA]</scope>
    <source>
        <strain evidence="1 2">DSM 12653</strain>
    </source>
</reference>
<gene>
    <name evidence="1" type="ORF">CDSM653_00504</name>
</gene>
<evidence type="ECO:0000313" key="1">
    <source>
        <dbReference type="EMBL" id="KKC30414.1"/>
    </source>
</evidence>
<dbReference type="AlphaFoldDB" id="A0A0F5PRF5"/>
<dbReference type="NCBIfam" id="TIGR02841">
    <property type="entry name" value="spore_YyaC"/>
    <property type="match status" value="1"/>
</dbReference>
<dbReference type="EMBL" id="ABXP02000034">
    <property type="protein sequence ID" value="KKC30414.1"/>
    <property type="molecule type" value="Genomic_DNA"/>
</dbReference>
<dbReference type="Pfam" id="PF06866">
    <property type="entry name" value="DUF1256"/>
    <property type="match status" value="1"/>
</dbReference>
<organism evidence="1 2">
    <name type="scientific">Caldanaerobacter subterraneus subsp. pacificus DSM 12653</name>
    <dbReference type="NCBI Taxonomy" id="391606"/>
    <lineage>
        <taxon>Bacteria</taxon>
        <taxon>Bacillati</taxon>
        <taxon>Bacillota</taxon>
        <taxon>Clostridia</taxon>
        <taxon>Thermoanaerobacterales</taxon>
        <taxon>Thermoanaerobacteraceae</taxon>
        <taxon>Caldanaerobacter</taxon>
    </lineage>
</organism>